<reference evidence="8" key="1">
    <citation type="submission" date="2020-10" db="EMBL/GenBank/DDBJ databases">
        <authorList>
            <person name="Kusch S."/>
        </authorList>
    </citation>
    <scope>NUCLEOTIDE SEQUENCE</scope>
    <source>
        <strain evidence="8">SwB9</strain>
    </source>
</reference>
<dbReference type="Pfam" id="PF12627">
    <property type="entry name" value="PolyA_pol_RNAbd"/>
    <property type="match status" value="1"/>
</dbReference>
<dbReference type="CDD" id="cd05398">
    <property type="entry name" value="NT_ClassII-CCAase"/>
    <property type="match status" value="1"/>
</dbReference>
<dbReference type="FunFam" id="1.10.3090.10:FF:000011">
    <property type="entry name" value="tRNA nucleotidyltransferase"/>
    <property type="match status" value="1"/>
</dbReference>
<feature type="domain" description="Poly A polymerase head" evidence="6">
    <location>
        <begin position="95"/>
        <end position="239"/>
    </location>
</feature>
<dbReference type="GO" id="GO:0000166">
    <property type="term" value="F:nucleotide binding"/>
    <property type="evidence" value="ECO:0007669"/>
    <property type="project" value="UniProtKB-KW"/>
</dbReference>
<evidence type="ECO:0000259" key="6">
    <source>
        <dbReference type="Pfam" id="PF01743"/>
    </source>
</evidence>
<evidence type="ECO:0000259" key="7">
    <source>
        <dbReference type="Pfam" id="PF12627"/>
    </source>
</evidence>
<dbReference type="Pfam" id="PF01743">
    <property type="entry name" value="PolyA_pol"/>
    <property type="match status" value="1"/>
</dbReference>
<dbReference type="PANTHER" id="PTHR13734">
    <property type="entry name" value="TRNA-NUCLEOTIDYLTRANSFERASE"/>
    <property type="match status" value="1"/>
</dbReference>
<dbReference type="FunFam" id="3.30.460.10:FF:000019">
    <property type="entry name" value="tRNA nucleotidyltransferase cca2"/>
    <property type="match status" value="1"/>
</dbReference>
<gene>
    <name evidence="8" type="ORF">SCLTRI_LOCUS8548</name>
</gene>
<dbReference type="InterPro" id="IPR043519">
    <property type="entry name" value="NT_sf"/>
</dbReference>
<evidence type="ECO:0000256" key="2">
    <source>
        <dbReference type="ARBA" id="ARBA00022679"/>
    </source>
</evidence>
<keyword evidence="2 5" id="KW-0808">Transferase</keyword>
<keyword evidence="9" id="KW-1185">Reference proteome</keyword>
<proteinExistence type="inferred from homology"/>
<sequence>MIPNLTSLVQSCGGISIRSILRVTTSKRHTFQFSSMKRKYDEEEKIYFAKRLRGTIMASTTIALTPRESQLRNLLLDVAKYINESKEIEKEVELRWAGGWVRDKLLGIESHDIDTAINVMTGYNFSLKMREYLEDTENLKKHALEAKDVKKLYKIAANPEKSKHLETATTNIFQFDVDFVNLRKETYTEDSRNPQMEPGTAEEDALRRDATINALFYNLHTDIVEDFTGGLADMKAKLIKTPLEPYTTFKDDPLRVLRLIRFASRLNFKIDSESEKCMGNPTIMEALKLKISRERVGVEVEKMLKGNNPWQSLHLFDRLGLYSTIFTDPTADNIPVPDISNWRVVYDCLEEMKSNETPDSIYKSLVRSDDAKYLAWILAALTPWTAVPPAQASKPGGKVPQPYGALVAREGLKAESKLCSMVAGAFKQYAEITELKDAILRNDSYIHKRDTVGMMIRKWESQGGQWKLQVLFALLVEALKLGSAEGYQSLFSEWQKFIDHLRDLDVMEAPAIRGIIDGKILSKALGVRPGMWMGPALNVCMEWQLRNPNSTDAEAAIEEVRKRRQELNIPQK</sequence>
<evidence type="ECO:0000313" key="8">
    <source>
        <dbReference type="EMBL" id="CAD6448755.1"/>
    </source>
</evidence>
<evidence type="ECO:0000256" key="5">
    <source>
        <dbReference type="RuleBase" id="RU003953"/>
    </source>
</evidence>
<comment type="similarity">
    <text evidence="1 5">Belongs to the tRNA nucleotidyltransferase/poly(A) polymerase family.</text>
</comment>
<dbReference type="GO" id="GO:0005739">
    <property type="term" value="C:mitochondrion"/>
    <property type="evidence" value="ECO:0007669"/>
    <property type="project" value="UniProtKB-ARBA"/>
</dbReference>
<evidence type="ECO:0000256" key="1">
    <source>
        <dbReference type="ARBA" id="ARBA00007265"/>
    </source>
</evidence>
<dbReference type="GO" id="GO:0052929">
    <property type="term" value="F:ATP:3'-cytidine-cytidine-tRNA adenylyltransferase activity"/>
    <property type="evidence" value="ECO:0007669"/>
    <property type="project" value="TreeGrafter"/>
</dbReference>
<dbReference type="PANTHER" id="PTHR13734:SF5">
    <property type="entry name" value="CCA TRNA NUCLEOTIDYLTRANSFERASE, MITOCHONDRIAL"/>
    <property type="match status" value="1"/>
</dbReference>
<dbReference type="GO" id="GO:0003723">
    <property type="term" value="F:RNA binding"/>
    <property type="evidence" value="ECO:0007669"/>
    <property type="project" value="UniProtKB-KW"/>
</dbReference>
<dbReference type="SUPFAM" id="SSF81301">
    <property type="entry name" value="Nucleotidyltransferase"/>
    <property type="match status" value="1"/>
</dbReference>
<dbReference type="InterPro" id="IPR032828">
    <property type="entry name" value="PolyA_RNA-bd"/>
</dbReference>
<dbReference type="GO" id="GO:0052927">
    <property type="term" value="F:CC tRNA cytidylyltransferase activity"/>
    <property type="evidence" value="ECO:0007669"/>
    <property type="project" value="TreeGrafter"/>
</dbReference>
<evidence type="ECO:0000313" key="9">
    <source>
        <dbReference type="Proteomes" id="UP000624404"/>
    </source>
</evidence>
<dbReference type="SUPFAM" id="SSF81891">
    <property type="entry name" value="Poly A polymerase C-terminal region-like"/>
    <property type="match status" value="1"/>
</dbReference>
<name>A0A8H2W143_9HELO</name>
<feature type="domain" description="tRNA nucleotidyltransferase/poly(A) polymerase RNA and SrmB- binding" evidence="7">
    <location>
        <begin position="290"/>
        <end position="326"/>
    </location>
</feature>
<organism evidence="8 9">
    <name type="scientific">Sclerotinia trifoliorum</name>
    <dbReference type="NCBI Taxonomy" id="28548"/>
    <lineage>
        <taxon>Eukaryota</taxon>
        <taxon>Fungi</taxon>
        <taxon>Dikarya</taxon>
        <taxon>Ascomycota</taxon>
        <taxon>Pezizomycotina</taxon>
        <taxon>Leotiomycetes</taxon>
        <taxon>Helotiales</taxon>
        <taxon>Sclerotiniaceae</taxon>
        <taxon>Sclerotinia</taxon>
    </lineage>
</organism>
<dbReference type="GO" id="GO:0001680">
    <property type="term" value="P:tRNA 3'-terminal CCA addition"/>
    <property type="evidence" value="ECO:0007669"/>
    <property type="project" value="UniProtKB-ARBA"/>
</dbReference>
<dbReference type="AlphaFoldDB" id="A0A8H2W143"/>
<keyword evidence="4 5" id="KW-0694">RNA-binding</keyword>
<evidence type="ECO:0000256" key="3">
    <source>
        <dbReference type="ARBA" id="ARBA00022741"/>
    </source>
</evidence>
<keyword evidence="3" id="KW-0547">Nucleotide-binding</keyword>
<accession>A0A8H2W143</accession>
<dbReference type="Proteomes" id="UP000624404">
    <property type="component" value="Unassembled WGS sequence"/>
</dbReference>
<evidence type="ECO:0000256" key="4">
    <source>
        <dbReference type="ARBA" id="ARBA00022884"/>
    </source>
</evidence>
<dbReference type="EMBL" id="CAJHIA010000032">
    <property type="protein sequence ID" value="CAD6448755.1"/>
    <property type="molecule type" value="Genomic_DNA"/>
</dbReference>
<dbReference type="Gene3D" id="3.30.460.10">
    <property type="entry name" value="Beta Polymerase, domain 2"/>
    <property type="match status" value="1"/>
</dbReference>
<dbReference type="Gene3D" id="1.10.3090.10">
    <property type="entry name" value="cca-adding enzyme, domain 2"/>
    <property type="match status" value="1"/>
</dbReference>
<protein>
    <submittedName>
        <fullName evidence="8">489c1bb4-1fd5-4947-9eea-8f4666b9e4fb</fullName>
    </submittedName>
</protein>
<comment type="caution">
    <text evidence="8">The sequence shown here is derived from an EMBL/GenBank/DDBJ whole genome shotgun (WGS) entry which is preliminary data.</text>
</comment>
<dbReference type="OrthoDB" id="445712at2759"/>
<dbReference type="InterPro" id="IPR002646">
    <property type="entry name" value="PolA_pol_head_dom"/>
</dbReference>